<evidence type="ECO:0000256" key="1">
    <source>
        <dbReference type="SAM" id="MobiDB-lite"/>
    </source>
</evidence>
<proteinExistence type="predicted"/>
<dbReference type="EMBL" id="BRZM01000747">
    <property type="protein sequence ID" value="GLD71801.1"/>
    <property type="molecule type" value="Genomic_DNA"/>
</dbReference>
<accession>A0AAD3NF51</accession>
<evidence type="ECO:0000313" key="2">
    <source>
        <dbReference type="EMBL" id="GLD71801.1"/>
    </source>
</evidence>
<sequence>MFQLFHQNADALSRRPCRSSCPCTVPEPDSSSNQRQHKGIQCTLTNPPEQALVGVVNVSSSSCDHPSVNRVSETPQAELLRGWTQEQLKGAQMADVDIAPLCMWFEKGEGRPTWTDVAPCSPATKAYWAQWKRLYQKDGVILRKFYCTEGKVF</sequence>
<protein>
    <submittedName>
        <fullName evidence="2">Uncharacterized protein</fullName>
    </submittedName>
</protein>
<organism evidence="2 3">
    <name type="scientific">Lates japonicus</name>
    <name type="common">Japanese lates</name>
    <dbReference type="NCBI Taxonomy" id="270547"/>
    <lineage>
        <taxon>Eukaryota</taxon>
        <taxon>Metazoa</taxon>
        <taxon>Chordata</taxon>
        <taxon>Craniata</taxon>
        <taxon>Vertebrata</taxon>
        <taxon>Euteleostomi</taxon>
        <taxon>Actinopterygii</taxon>
        <taxon>Neopterygii</taxon>
        <taxon>Teleostei</taxon>
        <taxon>Neoteleostei</taxon>
        <taxon>Acanthomorphata</taxon>
        <taxon>Carangaria</taxon>
        <taxon>Carangaria incertae sedis</taxon>
        <taxon>Centropomidae</taxon>
        <taxon>Lates</taxon>
    </lineage>
</organism>
<evidence type="ECO:0000313" key="3">
    <source>
        <dbReference type="Proteomes" id="UP001279410"/>
    </source>
</evidence>
<dbReference type="Proteomes" id="UP001279410">
    <property type="component" value="Unassembled WGS sequence"/>
</dbReference>
<name>A0AAD3NF51_LATJO</name>
<comment type="caution">
    <text evidence="2">The sequence shown here is derived from an EMBL/GenBank/DDBJ whole genome shotgun (WGS) entry which is preliminary data.</text>
</comment>
<reference evidence="2" key="1">
    <citation type="submission" date="2022-08" db="EMBL/GenBank/DDBJ databases">
        <title>Genome sequencing of akame (Lates japonicus).</title>
        <authorList>
            <person name="Hashiguchi Y."/>
            <person name="Takahashi H."/>
        </authorList>
    </citation>
    <scope>NUCLEOTIDE SEQUENCE</scope>
    <source>
        <strain evidence="2">Kochi</strain>
    </source>
</reference>
<dbReference type="AlphaFoldDB" id="A0AAD3NF51"/>
<keyword evidence="3" id="KW-1185">Reference proteome</keyword>
<feature type="region of interest" description="Disordered" evidence="1">
    <location>
        <begin position="1"/>
        <end position="38"/>
    </location>
</feature>
<gene>
    <name evidence="2" type="ORF">AKAME5_002312500</name>
</gene>